<feature type="compositionally biased region" description="Gly residues" evidence="1">
    <location>
        <begin position="556"/>
        <end position="571"/>
    </location>
</feature>
<feature type="compositionally biased region" description="Basic and acidic residues" evidence="1">
    <location>
        <begin position="575"/>
        <end position="587"/>
    </location>
</feature>
<protein>
    <recommendedName>
        <fullName evidence="5">TrbL/VirB6 plasmid conjugal transfer protein</fullName>
    </recommendedName>
</protein>
<dbReference type="RefSeq" id="WP_254422189.1">
    <property type="nucleotide sequence ID" value="NZ_BAAAJB010000040.1"/>
</dbReference>
<keyword evidence="2" id="KW-0812">Transmembrane</keyword>
<feature type="compositionally biased region" description="Basic residues" evidence="1">
    <location>
        <begin position="655"/>
        <end position="677"/>
    </location>
</feature>
<accession>A0ABY5DHT4</accession>
<keyword evidence="2" id="KW-0472">Membrane</keyword>
<feature type="transmembrane region" description="Helical" evidence="2">
    <location>
        <begin position="334"/>
        <end position="357"/>
    </location>
</feature>
<proteinExistence type="predicted"/>
<evidence type="ECO:0000313" key="3">
    <source>
        <dbReference type="EMBL" id="USY23535.1"/>
    </source>
</evidence>
<feature type="transmembrane region" description="Helical" evidence="2">
    <location>
        <begin position="131"/>
        <end position="148"/>
    </location>
</feature>
<keyword evidence="4" id="KW-1185">Reference proteome</keyword>
<feature type="transmembrane region" description="Helical" evidence="2">
    <location>
        <begin position="160"/>
        <end position="180"/>
    </location>
</feature>
<feature type="region of interest" description="Disordered" evidence="1">
    <location>
        <begin position="526"/>
        <end position="677"/>
    </location>
</feature>
<keyword evidence="3" id="KW-0614">Plasmid</keyword>
<feature type="transmembrane region" description="Helical" evidence="2">
    <location>
        <begin position="363"/>
        <end position="380"/>
    </location>
</feature>
<feature type="transmembrane region" description="Helical" evidence="2">
    <location>
        <begin position="392"/>
        <end position="415"/>
    </location>
</feature>
<name>A0ABY5DHT4_9ACTN</name>
<evidence type="ECO:0000256" key="1">
    <source>
        <dbReference type="SAM" id="MobiDB-lite"/>
    </source>
</evidence>
<sequence>MAGLLLVPSSASALSWCEEKLAPEPKVTGQGVDSVLNDQDVIDRGDVKGLYENYLMSGTTWFVIVDSKDCFDEQRTQGWPFLYNILWGAARGIDMAAIEALRFAVDTPMDALEEVVVDVVEQMRDAIWRPLLPAMTILGAVTLAWWGMVRKRATLTFEGAIWMIAATTLGLWVLMAPGAFMKLVNTVVTTGDEVMSAAVTNVTGDGTDGRCIPGSPEITRAVNEDYTEFVARQQSEYVWESLVCRTWLVGTFGSGPSAEALAGDHARDLIAAQALTRTESMSVGLNTDEDGTDEYYDTLASEKKADFQTISGEIEDAHTPTWNMFRGAEGGDRTMAALVGLVAALTGGLLILAAAVGLLICKLGVILLMLTSPLFFLMGIHPGRGRTVLLRWWELLVGLVIKQWMWMAMVLLLVLTLNTIISTVRPYGLALVLMVALVAAVLKFKDPLWGTLTHVSFSGDNAPSQGGGYSMTKDRMQRAAIGAVKGAVKAPWAVGAGAATGAFRAAVSNPAKREVAARRAVNHQNRVEEIRADDAQALERGQQRNRERAGQVAGAPDGGAGSGAGAGGGAGQNAPDRRQGRVPREWVRQGGGASRPTARRNRTSPRRSAQAPSRQQPTYLEVLRGQAGHGVGGNRQPDQAPRKRPAPAAPATPKRIPRNLRRSTRAQQRRRGTGGGA</sequence>
<organism evidence="3 4">
    <name type="scientific">Nocardiopsis exhalans</name>
    <dbReference type="NCBI Taxonomy" id="163604"/>
    <lineage>
        <taxon>Bacteria</taxon>
        <taxon>Bacillati</taxon>
        <taxon>Actinomycetota</taxon>
        <taxon>Actinomycetes</taxon>
        <taxon>Streptosporangiales</taxon>
        <taxon>Nocardiopsidaceae</taxon>
        <taxon>Nocardiopsis</taxon>
    </lineage>
</organism>
<dbReference type="Proteomes" id="UP001055940">
    <property type="component" value="Plasmid unnamed1"/>
</dbReference>
<gene>
    <name evidence="3" type="ORF">NE857_33935</name>
</gene>
<geneLocation type="plasmid" evidence="3 4">
    <name>unnamed1</name>
</geneLocation>
<keyword evidence="2" id="KW-1133">Transmembrane helix</keyword>
<evidence type="ECO:0008006" key="5">
    <source>
        <dbReference type="Google" id="ProtNLM"/>
    </source>
</evidence>
<reference evidence="3" key="1">
    <citation type="submission" date="2022-06" db="EMBL/GenBank/DDBJ databases">
        <authorList>
            <person name="Ping M."/>
        </authorList>
    </citation>
    <scope>NUCLEOTIDE SEQUENCE</scope>
    <source>
        <strain evidence="3">JCM11759T</strain>
        <plasmid evidence="3">unnamed1</plasmid>
    </source>
</reference>
<evidence type="ECO:0000313" key="4">
    <source>
        <dbReference type="Proteomes" id="UP001055940"/>
    </source>
</evidence>
<feature type="transmembrane region" description="Helical" evidence="2">
    <location>
        <begin position="427"/>
        <end position="444"/>
    </location>
</feature>
<feature type="compositionally biased region" description="Polar residues" evidence="1">
    <location>
        <begin position="606"/>
        <end position="618"/>
    </location>
</feature>
<dbReference type="EMBL" id="CP099838">
    <property type="protein sequence ID" value="USY23535.1"/>
    <property type="molecule type" value="Genomic_DNA"/>
</dbReference>
<evidence type="ECO:0000256" key="2">
    <source>
        <dbReference type="SAM" id="Phobius"/>
    </source>
</evidence>